<dbReference type="EMBL" id="RYUX01000005">
    <property type="protein sequence ID" value="RYQ39168.1"/>
    <property type="molecule type" value="Genomic_DNA"/>
</dbReference>
<name>A0AB37X305_9BIFI</name>
<sequence length="210" mass="23269">MTTWLTTAQVLEHTGLAVTQQAIKKAAQREYAHPKPLPGQVERPKVSQFVRKNAAGHWEVRDDWALFQSWRQRGADRAGRVRERQSKEEELTRLRNLCAEQAQRIEELEAALANLQGGKGTVPTEETGEGTVPHKAAGRGEEGTLPDKDTQAGGSEGVKGTVPSDIFTDDAALLRYWLEQGKPSRRAFGEQIGMSKSWCSDHLKQAQQTA</sequence>
<dbReference type="RefSeq" id="WP_129874032.1">
    <property type="nucleotide sequence ID" value="NZ_RYUX01000005.1"/>
</dbReference>
<proteinExistence type="predicted"/>
<gene>
    <name evidence="2" type="ORF">PG2002B_0444</name>
</gene>
<evidence type="ECO:0000256" key="1">
    <source>
        <dbReference type="SAM" id="MobiDB-lite"/>
    </source>
</evidence>
<feature type="compositionally biased region" description="Basic and acidic residues" evidence="1">
    <location>
        <begin position="138"/>
        <end position="150"/>
    </location>
</feature>
<evidence type="ECO:0000313" key="2">
    <source>
        <dbReference type="EMBL" id="RYQ39168.1"/>
    </source>
</evidence>
<protein>
    <submittedName>
        <fullName evidence="2">Uncharacterized protein</fullName>
    </submittedName>
</protein>
<evidence type="ECO:0000313" key="3">
    <source>
        <dbReference type="Proteomes" id="UP000292655"/>
    </source>
</evidence>
<feature type="region of interest" description="Disordered" evidence="1">
    <location>
        <begin position="117"/>
        <end position="164"/>
    </location>
</feature>
<feature type="compositionally biased region" description="Low complexity" evidence="1">
    <location>
        <begin position="121"/>
        <end position="133"/>
    </location>
</feature>
<reference evidence="2 3" key="1">
    <citation type="submission" date="2018-12" db="EMBL/GenBank/DDBJ databases">
        <title>Unveiling genomic diversity among members of the Bifidobacterium pseudolongum species, a widely distributed gut commensal of the animal kingdom.</title>
        <authorList>
            <person name="Lugli G.A."/>
            <person name="Duranti S."/>
            <person name="Albert K."/>
            <person name="Mancabelli L."/>
            <person name="Napoli S."/>
            <person name="Viappiani A."/>
            <person name="Anzalone R."/>
            <person name="Longhi G."/>
            <person name="Milani C."/>
            <person name="Turroni F."/>
            <person name="Alessandri G."/>
            <person name="Sela D.A."/>
            <person name="Van Sinderen D."/>
            <person name="Ventura M."/>
        </authorList>
    </citation>
    <scope>NUCLEOTIDE SEQUENCE [LARGE SCALE GENOMIC DNA]</scope>
    <source>
        <strain evidence="2 3">2002B</strain>
    </source>
</reference>
<accession>A0AB37X305</accession>
<comment type="caution">
    <text evidence="2">The sequence shown here is derived from an EMBL/GenBank/DDBJ whole genome shotgun (WGS) entry which is preliminary data.</text>
</comment>
<dbReference type="AlphaFoldDB" id="A0AB37X305"/>
<dbReference type="Proteomes" id="UP000292655">
    <property type="component" value="Unassembled WGS sequence"/>
</dbReference>
<organism evidence="2 3">
    <name type="scientific">Bifidobacterium pseudolongum subsp. globosum</name>
    <dbReference type="NCBI Taxonomy" id="1690"/>
    <lineage>
        <taxon>Bacteria</taxon>
        <taxon>Bacillati</taxon>
        <taxon>Actinomycetota</taxon>
        <taxon>Actinomycetes</taxon>
        <taxon>Bifidobacteriales</taxon>
        <taxon>Bifidobacteriaceae</taxon>
        <taxon>Bifidobacterium</taxon>
    </lineage>
</organism>